<feature type="region of interest" description="Disordered" evidence="1">
    <location>
        <begin position="1310"/>
        <end position="1399"/>
    </location>
</feature>
<feature type="compositionally biased region" description="Low complexity" evidence="1">
    <location>
        <begin position="1317"/>
        <end position="1334"/>
    </location>
</feature>
<name>A0A0F2MIA9_SPOSC</name>
<feature type="compositionally biased region" description="Basic and acidic residues" evidence="1">
    <location>
        <begin position="987"/>
        <end position="1009"/>
    </location>
</feature>
<feature type="region of interest" description="Disordered" evidence="1">
    <location>
        <begin position="92"/>
        <end position="133"/>
    </location>
</feature>
<dbReference type="GeneID" id="27668823"/>
<feature type="compositionally biased region" description="Low complexity" evidence="1">
    <location>
        <begin position="299"/>
        <end position="314"/>
    </location>
</feature>
<feature type="compositionally biased region" description="Polar residues" evidence="1">
    <location>
        <begin position="704"/>
        <end position="727"/>
    </location>
</feature>
<dbReference type="KEGG" id="ssck:SPSK_06873"/>
<feature type="compositionally biased region" description="Polar residues" evidence="1">
    <location>
        <begin position="678"/>
        <end position="696"/>
    </location>
</feature>
<feature type="region of interest" description="Disordered" evidence="1">
    <location>
        <begin position="346"/>
        <end position="1233"/>
    </location>
</feature>
<feature type="compositionally biased region" description="Basic and acidic residues" evidence="1">
    <location>
        <begin position="1104"/>
        <end position="1116"/>
    </location>
</feature>
<sequence length="1399" mass="148404">MARSFTCRALLVAELACSFFLGSFPTSHPVAPSILLQSADGDAKALPKQPSTKAGPRSFPLRSVHLGEDHPTSNPPPCVNCEIRFSPVVNTERKSSHLTASTHPGDDTVSKAPSPSALPIGDSESCPANGHPHFNTLRAKRILPPTPNLKPLLFPQVPKISDDLHNGDSNPPSVNGTATSGSPDELSNKHIADNVDDLVNSAEPSISGGSDTETSRLDAAKNKDGDKGHVRTSSTARKPTTFKSVSVNKTFLAAKAAGTAGVAKPGDKASPTLGVASLTSASSASPRPRLVAKTGLVKGPGANGRPAAAPDPNAVWNKNRPVVPPDPRKLTDEELKKYGIHISTRLQQNDDGKGQANWADIDDDDEDWAPEEITWTDGTKSTIPHHDEIQPSPQPHSVQPDMSHAQSHYYLQAHSQSPQAQQHSVASASQPSPTAIPSSLSREVDANDKPKSPAPTGVRSGGLPSGRGLILKGAPEKPTLVAKPPAPPTPVKSPWASLPPVDKASPVTMDLPPSIGNSRLPYQQSQFHQYPPRDMYGGPPRGSTPPPPFKEIAADDFSRGGFRDSHPYANRELYNSQSGRMEPVQDRRGSMRGDMHHRQPPSALLQRQSHGSDQQPEPSAAFQTHRSAHEGPYGRRRNSSNVSGGSGSFMQRLGRPHDQNVPPELLHAQQPSLAGRSDSPTSPRNFSPSGTRSWQAHGSPAATLASTHSNPQSNAPPGSAQPHTQGAPQAASASIEDELEIQKKIMRERRELAKKRRLEEEEREEAAKRERIRLKLEAMGPAPERKSAKKEPSKDEAAPATAAAAPVTPIQVNANLSTPGGEATTDAGASGSNHPMHATEHHSGVPATAENTHDQSQQQPQTWQSPVPPQTERMASWGSTNQSTRNVWGSPNNRSLGNGTFTSDLGPIGPPSVQKNAAAPPMAPIGPPKSTVSLPPPPPPADVQRTSARSAVAQQSAGGNSAEVARSAWANAVKASDETQFAQQKAQRAEQQREAEARGLGLKDLHPAIKDTWLPTRMNEDGNRVEDKANQSVVHRPGTTVGGSSSPGSTIHSQSRPSRFFPTRDTRLEDAVAAAQGTALGGASAINSSSQGRPGSPSPPPPDMDGHPAFDGDAAHPHVSLPRPQIVVRLPPKDTTAAAEHPPASGSHAKHTQLRSAASHANESQSTPSDGASWQAKFNNLFDRKPAVSPSKPTSGAGRHDMQNRTSSENTAPTSTKAPVAPRSVKATPKEPFTTRLMAEDCFERQEMGSLPPVHLPNKVPELAWTPAPIPKPLARRFLLSTATSGDHEGFLKDYFGVPHSVSIQFPGMAGNGKSVNLPTPRTNSNPRRTTYGRSGSGRHGSSHRGGNKNRDASSTHSVNDKTTPPSTRQGSSGGRSRGGGMRHRSENWTRGTSAPVQT</sequence>
<feature type="chain" id="PRO_5002455168" evidence="2">
    <location>
        <begin position="23"/>
        <end position="1399"/>
    </location>
</feature>
<keyword evidence="2" id="KW-0732">Signal</keyword>
<feature type="compositionally biased region" description="Low complexity" evidence="1">
    <location>
        <begin position="1037"/>
        <end position="1050"/>
    </location>
</feature>
<feature type="compositionally biased region" description="Low complexity" evidence="1">
    <location>
        <begin position="412"/>
        <end position="433"/>
    </location>
</feature>
<feature type="compositionally biased region" description="Basic and acidic residues" evidence="1">
    <location>
        <begin position="213"/>
        <end position="229"/>
    </location>
</feature>
<feature type="compositionally biased region" description="Polar residues" evidence="1">
    <location>
        <begin position="1355"/>
        <end position="1366"/>
    </location>
</feature>
<dbReference type="Proteomes" id="UP000033710">
    <property type="component" value="Unassembled WGS sequence"/>
</dbReference>
<feature type="compositionally biased region" description="Basic and acidic residues" evidence="1">
    <location>
        <begin position="740"/>
        <end position="776"/>
    </location>
</feature>
<feature type="compositionally biased region" description="Basic and acidic residues" evidence="1">
    <location>
        <begin position="783"/>
        <end position="797"/>
    </location>
</feature>
<feature type="region of interest" description="Disordered" evidence="1">
    <location>
        <begin position="149"/>
        <end position="241"/>
    </location>
</feature>
<comment type="caution">
    <text evidence="3">The sequence shown here is derived from an EMBL/GenBank/DDBJ whole genome shotgun (WGS) entry which is preliminary data.</text>
</comment>
<feature type="compositionally biased region" description="Polar residues" evidence="1">
    <location>
        <begin position="1389"/>
        <end position="1399"/>
    </location>
</feature>
<organism evidence="3 4">
    <name type="scientific">Sporothrix schenckii 1099-18</name>
    <dbReference type="NCBI Taxonomy" id="1397361"/>
    <lineage>
        <taxon>Eukaryota</taxon>
        <taxon>Fungi</taxon>
        <taxon>Dikarya</taxon>
        <taxon>Ascomycota</taxon>
        <taxon>Pezizomycotina</taxon>
        <taxon>Sordariomycetes</taxon>
        <taxon>Sordariomycetidae</taxon>
        <taxon>Ophiostomatales</taxon>
        <taxon>Ophiostomataceae</taxon>
        <taxon>Sporothrix</taxon>
    </lineage>
</organism>
<feature type="compositionally biased region" description="Polar residues" evidence="1">
    <location>
        <begin position="1154"/>
        <end position="1178"/>
    </location>
</feature>
<protein>
    <submittedName>
        <fullName evidence="3">Uncharacterized protein</fullName>
    </submittedName>
</protein>
<feature type="region of interest" description="Disordered" evidence="1">
    <location>
        <begin position="296"/>
        <end position="328"/>
    </location>
</feature>
<gene>
    <name evidence="3" type="ORF">SPSK_06873</name>
</gene>
<accession>A0A0F2MIA9</accession>
<feature type="compositionally biased region" description="Basic and acidic residues" evidence="1">
    <location>
        <begin position="442"/>
        <end position="451"/>
    </location>
</feature>
<feature type="compositionally biased region" description="Basic and acidic residues" evidence="1">
    <location>
        <begin position="583"/>
        <end position="597"/>
    </location>
</feature>
<dbReference type="RefSeq" id="XP_016590592.1">
    <property type="nucleotide sequence ID" value="XM_016733546.1"/>
</dbReference>
<feature type="region of interest" description="Disordered" evidence="1">
    <location>
        <begin position="42"/>
        <end position="75"/>
    </location>
</feature>
<feature type="compositionally biased region" description="Polar residues" evidence="1">
    <location>
        <begin position="877"/>
        <end position="903"/>
    </location>
</feature>
<feature type="compositionally biased region" description="Basic and acidic residues" evidence="1">
    <location>
        <begin position="1018"/>
        <end position="1029"/>
    </location>
</feature>
<dbReference type="EMBL" id="AXCR01000004">
    <property type="protein sequence ID" value="KJR87916.1"/>
    <property type="molecule type" value="Genomic_DNA"/>
</dbReference>
<feature type="compositionally biased region" description="Acidic residues" evidence="1">
    <location>
        <begin position="360"/>
        <end position="370"/>
    </location>
</feature>
<evidence type="ECO:0000313" key="4">
    <source>
        <dbReference type="Proteomes" id="UP000033710"/>
    </source>
</evidence>
<feature type="compositionally biased region" description="Polar residues" evidence="1">
    <location>
        <begin position="1204"/>
        <end position="1217"/>
    </location>
</feature>
<feature type="compositionally biased region" description="Low complexity" evidence="1">
    <location>
        <begin position="798"/>
        <end position="809"/>
    </location>
</feature>
<dbReference type="VEuPathDB" id="FungiDB:SPSK_06873"/>
<evidence type="ECO:0000256" key="1">
    <source>
        <dbReference type="SAM" id="MobiDB-lite"/>
    </source>
</evidence>
<feature type="compositionally biased region" description="Polar residues" evidence="1">
    <location>
        <begin position="515"/>
        <end position="528"/>
    </location>
</feature>
<feature type="compositionally biased region" description="Polar residues" evidence="1">
    <location>
        <begin position="944"/>
        <end position="959"/>
    </location>
</feature>
<feature type="compositionally biased region" description="Low complexity" evidence="1">
    <location>
        <begin position="855"/>
        <end position="865"/>
    </location>
</feature>
<evidence type="ECO:0000256" key="2">
    <source>
        <dbReference type="SAM" id="SignalP"/>
    </source>
</evidence>
<feature type="compositionally biased region" description="Polar residues" evidence="1">
    <location>
        <begin position="167"/>
        <end position="182"/>
    </location>
</feature>
<evidence type="ECO:0000313" key="3">
    <source>
        <dbReference type="EMBL" id="KJR87916.1"/>
    </source>
</evidence>
<reference evidence="3 4" key="1">
    <citation type="journal article" date="2014" name="BMC Genomics">
        <title>Comparative genomics of the major fungal agents of human and animal Sporotrichosis: Sporothrix schenckii and Sporothrix brasiliensis.</title>
        <authorList>
            <person name="Teixeira M.M."/>
            <person name="de Almeida L.G."/>
            <person name="Kubitschek-Barreira P."/>
            <person name="Alves F.L."/>
            <person name="Kioshima E.S."/>
            <person name="Abadio A.K."/>
            <person name="Fernandes L."/>
            <person name="Derengowski L.S."/>
            <person name="Ferreira K.S."/>
            <person name="Souza R.C."/>
            <person name="Ruiz J.C."/>
            <person name="de Andrade N.C."/>
            <person name="Paes H.C."/>
            <person name="Nicola A.M."/>
            <person name="Albuquerque P."/>
            <person name="Gerber A.L."/>
            <person name="Martins V.P."/>
            <person name="Peconick L.D."/>
            <person name="Neto A.V."/>
            <person name="Chaucanez C.B."/>
            <person name="Silva P.A."/>
            <person name="Cunha O.L."/>
            <person name="de Oliveira F.F."/>
            <person name="dos Santos T.C."/>
            <person name="Barros A.L."/>
            <person name="Soares M.A."/>
            <person name="de Oliveira L.M."/>
            <person name="Marini M.M."/>
            <person name="Villalobos-Duno H."/>
            <person name="Cunha M.M."/>
            <person name="de Hoog S."/>
            <person name="da Silveira J.F."/>
            <person name="Henrissat B."/>
            <person name="Nino-Vega G.A."/>
            <person name="Cisalpino P.S."/>
            <person name="Mora-Montes H.M."/>
            <person name="Almeida S.R."/>
            <person name="Stajich J.E."/>
            <person name="Lopes-Bezerra L.M."/>
            <person name="Vasconcelos A.T."/>
            <person name="Felipe M.S."/>
        </authorList>
    </citation>
    <scope>NUCLEOTIDE SEQUENCE [LARGE SCALE GENOMIC DNA]</scope>
    <source>
        <strain evidence="3 4">1099-18</strain>
    </source>
</reference>
<feature type="compositionally biased region" description="Basic and acidic residues" evidence="1">
    <location>
        <begin position="552"/>
        <end position="566"/>
    </location>
</feature>
<reference evidence="3 4" key="2">
    <citation type="journal article" date="2015" name="Eukaryot. Cell">
        <title>Asexual propagation of a virulent clone complex in a human and feline outbreak of sporotrichosis.</title>
        <authorList>
            <person name="Teixeira Mde M."/>
            <person name="Rodrigues A.M."/>
            <person name="Tsui C.K."/>
            <person name="de Almeida L.G."/>
            <person name="Van Diepeningen A.D."/>
            <person name="van den Ende B.G."/>
            <person name="Fernandes G.F."/>
            <person name="Kano R."/>
            <person name="Hamelin R.C."/>
            <person name="Lopes-Bezerra L.M."/>
            <person name="Vasconcelos A.T."/>
            <person name="de Hoog S."/>
            <person name="de Camargo Z.P."/>
            <person name="Felipe M.S."/>
        </authorList>
    </citation>
    <scope>NUCLEOTIDE SEQUENCE [LARGE SCALE GENOMIC DNA]</scope>
    <source>
        <strain evidence="3 4">1099-18</strain>
    </source>
</reference>
<feature type="compositionally biased region" description="Polar residues" evidence="1">
    <location>
        <begin position="605"/>
        <end position="625"/>
    </location>
</feature>
<feature type="compositionally biased region" description="Polar residues" evidence="1">
    <location>
        <begin position="202"/>
        <end position="212"/>
    </location>
</feature>
<dbReference type="OrthoDB" id="5416983at2759"/>
<proteinExistence type="predicted"/>
<feature type="signal peptide" evidence="2">
    <location>
        <begin position="1"/>
        <end position="22"/>
    </location>
</feature>
<feature type="compositionally biased region" description="Polar residues" evidence="1">
    <location>
        <begin position="231"/>
        <end position="241"/>
    </location>
</feature>